<feature type="transmembrane region" description="Helical" evidence="1">
    <location>
        <begin position="134"/>
        <end position="160"/>
    </location>
</feature>
<keyword evidence="1" id="KW-1133">Transmembrane helix</keyword>
<dbReference type="PANTHER" id="PTHR39165:SF1">
    <property type="entry name" value="DUF456 DOMAIN-CONTAINING PROTEIN"/>
    <property type="match status" value="1"/>
</dbReference>
<dbReference type="PANTHER" id="PTHR39165">
    <property type="entry name" value="IG HYPOTHETICAL 17883"/>
    <property type="match status" value="1"/>
</dbReference>
<sequence length="161" mass="16316">MDLSALWYVLAALLILAGLAGVVLPALPGLPLMFGGMLLAAWAGGFERIGALALAALGALTLLSVAVDLLATALGARRVGAGPLAVWGAALGTLAGLGFRPLGLLLGPFVGALAGELWHSRALLRAAHVGLATWLGLLLGTVLKLALAFAMLGLFILAWFF</sequence>
<dbReference type="RefSeq" id="WP_162309653.1">
    <property type="nucleotide sequence ID" value="NZ_JACHGU010000003.1"/>
</dbReference>
<evidence type="ECO:0000313" key="3">
    <source>
        <dbReference type="Proteomes" id="UP000462066"/>
    </source>
</evidence>
<name>A0A7V8GQC5_9GAMM</name>
<dbReference type="Pfam" id="PF04306">
    <property type="entry name" value="DUF456"/>
    <property type="match status" value="1"/>
</dbReference>
<evidence type="ECO:0008006" key="4">
    <source>
        <dbReference type="Google" id="ProtNLM"/>
    </source>
</evidence>
<evidence type="ECO:0000313" key="2">
    <source>
        <dbReference type="EMBL" id="KAF1688096.1"/>
    </source>
</evidence>
<proteinExistence type="predicted"/>
<feature type="transmembrane region" description="Helical" evidence="1">
    <location>
        <begin position="49"/>
        <end position="72"/>
    </location>
</feature>
<dbReference type="InterPro" id="IPR007403">
    <property type="entry name" value="DUF456"/>
</dbReference>
<keyword evidence="1" id="KW-0472">Membrane</keyword>
<organism evidence="2 3">
    <name type="scientific">Pseudoxanthomonas broegbernensis</name>
    <dbReference type="NCBI Taxonomy" id="83619"/>
    <lineage>
        <taxon>Bacteria</taxon>
        <taxon>Pseudomonadati</taxon>
        <taxon>Pseudomonadota</taxon>
        <taxon>Gammaproteobacteria</taxon>
        <taxon>Lysobacterales</taxon>
        <taxon>Lysobacteraceae</taxon>
        <taxon>Pseudoxanthomonas</taxon>
    </lineage>
</organism>
<protein>
    <recommendedName>
        <fullName evidence="4">DUF456 domain-containing protein</fullName>
    </recommendedName>
</protein>
<comment type="caution">
    <text evidence="2">The sequence shown here is derived from an EMBL/GenBank/DDBJ whole genome shotgun (WGS) entry which is preliminary data.</text>
</comment>
<dbReference type="EMBL" id="MWIP01000001">
    <property type="protein sequence ID" value="KAF1688096.1"/>
    <property type="molecule type" value="Genomic_DNA"/>
</dbReference>
<feature type="transmembrane region" description="Helical" evidence="1">
    <location>
        <begin position="84"/>
        <end position="114"/>
    </location>
</feature>
<reference evidence="2 3" key="1">
    <citation type="submission" date="2017-10" db="EMBL/GenBank/DDBJ databases">
        <title>Whole genome sequencing of Pseudoxanthomonas broegbernensis DSM 12573(T).</title>
        <authorList>
            <person name="Kumar S."/>
            <person name="Bansal K."/>
            <person name="Kaur A."/>
            <person name="Patil P."/>
            <person name="Sharma S."/>
            <person name="Patil P.B."/>
        </authorList>
    </citation>
    <scope>NUCLEOTIDE SEQUENCE [LARGE SCALE GENOMIC DNA]</scope>
    <source>
        <strain evidence="2 3">DSM 12573</strain>
    </source>
</reference>
<dbReference type="Proteomes" id="UP000462066">
    <property type="component" value="Unassembled WGS sequence"/>
</dbReference>
<accession>A0A7V8GQC5</accession>
<keyword evidence="3" id="KW-1185">Reference proteome</keyword>
<gene>
    <name evidence="2" type="ORF">B1992_01340</name>
</gene>
<dbReference type="AlphaFoldDB" id="A0A7V8GQC5"/>
<evidence type="ECO:0000256" key="1">
    <source>
        <dbReference type="SAM" id="Phobius"/>
    </source>
</evidence>
<keyword evidence="1" id="KW-0812">Transmembrane</keyword>